<dbReference type="InterPro" id="IPR011059">
    <property type="entry name" value="Metal-dep_hydrolase_composite"/>
</dbReference>
<name>A0ABN0PCP7_STASI</name>
<comment type="caution">
    <text evidence="2">The sequence shown here is derived from an EMBL/GenBank/DDBJ whole genome shotgun (WGS) entry which is preliminary data.</text>
</comment>
<dbReference type="Pfam" id="PF07969">
    <property type="entry name" value="Amidohydro_3"/>
    <property type="match status" value="1"/>
</dbReference>
<dbReference type="Gene3D" id="3.20.20.140">
    <property type="entry name" value="Metal-dependent hydrolases"/>
    <property type="match status" value="1"/>
</dbReference>
<evidence type="ECO:0000259" key="1">
    <source>
        <dbReference type="Pfam" id="PF07969"/>
    </source>
</evidence>
<dbReference type="Proteomes" id="UP000017131">
    <property type="component" value="Unassembled WGS sequence"/>
</dbReference>
<dbReference type="SUPFAM" id="SSF51338">
    <property type="entry name" value="Composite domain of metallo-dependent hydrolases"/>
    <property type="match status" value="1"/>
</dbReference>
<dbReference type="Gene3D" id="2.30.40.10">
    <property type="entry name" value="Urease, subunit C, domain 1"/>
    <property type="match status" value="1"/>
</dbReference>
<proteinExistence type="predicted"/>
<dbReference type="PANTHER" id="PTHR11647">
    <property type="entry name" value="HYDRANTOINASE/DIHYDROPYRIMIDINASE FAMILY MEMBER"/>
    <property type="match status" value="1"/>
</dbReference>
<dbReference type="EMBL" id="AXDY01000005">
    <property type="protein sequence ID" value="ERS93403.1"/>
    <property type="molecule type" value="Genomic_DNA"/>
</dbReference>
<feature type="domain" description="Amidohydrolase 3" evidence="1">
    <location>
        <begin position="42"/>
        <end position="84"/>
    </location>
</feature>
<dbReference type="InterPro" id="IPR050378">
    <property type="entry name" value="Metallo-dep_Hydrolases_sf"/>
</dbReference>
<sequence>MKYDLLIKNGRVILDEGEQEVEVAVKDGKIAAIGHELGDAEKVIDAKGQVVAPGMVDAHVHITEPGGGYRDEWEGYETGLKGAAKGFDQVYYPGEIQEDVEAKYDETGIPIPQSIYDYMKSEQVY</sequence>
<protein>
    <recommendedName>
        <fullName evidence="1">Amidohydrolase 3 domain-containing protein</fullName>
    </recommendedName>
</protein>
<gene>
    <name evidence="2" type="ORF">SSIM_06785</name>
</gene>
<dbReference type="PANTHER" id="PTHR11647:SF1">
    <property type="entry name" value="COLLAPSIN RESPONSE MEDIATOR PROTEIN"/>
    <property type="match status" value="1"/>
</dbReference>
<reference evidence="2 3" key="1">
    <citation type="journal article" date="2013" name="Genome Announc.">
        <title>Draft Genome Sequence of Staphylococcus simulans UMC-CNS-990, Isolated from a Case of Chronic Bovine Mastitis.</title>
        <authorList>
            <person name="Calcutt M.J."/>
            <person name="Foecking M.F."/>
            <person name="Hsieh H.Y."/>
            <person name="Perry J."/>
            <person name="Stewart G.C."/>
            <person name="Middleton J.R."/>
        </authorList>
    </citation>
    <scope>NUCLEOTIDE SEQUENCE [LARGE SCALE GENOMIC DNA]</scope>
    <source>
        <strain evidence="2 3">UMC-CNS-990</strain>
    </source>
</reference>
<evidence type="ECO:0000313" key="2">
    <source>
        <dbReference type="EMBL" id="ERS93403.1"/>
    </source>
</evidence>
<accession>A0ABN0PCP7</accession>
<keyword evidence="3" id="KW-1185">Reference proteome</keyword>
<organism evidence="2 3">
    <name type="scientific">Staphylococcus simulans UMC-CNS-990</name>
    <dbReference type="NCBI Taxonomy" id="1405498"/>
    <lineage>
        <taxon>Bacteria</taxon>
        <taxon>Bacillati</taxon>
        <taxon>Bacillota</taxon>
        <taxon>Bacilli</taxon>
        <taxon>Bacillales</taxon>
        <taxon>Staphylococcaceae</taxon>
        <taxon>Staphylococcus</taxon>
    </lineage>
</organism>
<dbReference type="InterPro" id="IPR013108">
    <property type="entry name" value="Amidohydro_3"/>
</dbReference>
<evidence type="ECO:0000313" key="3">
    <source>
        <dbReference type="Proteomes" id="UP000017131"/>
    </source>
</evidence>